<name>A0A1W1UCJ9_9DEIO</name>
<dbReference type="AlphaFoldDB" id="A0A1W1UCJ9"/>
<organism evidence="1 2">
    <name type="scientific">Deinococcus hopiensis KR-140</name>
    <dbReference type="NCBI Taxonomy" id="695939"/>
    <lineage>
        <taxon>Bacteria</taxon>
        <taxon>Thermotogati</taxon>
        <taxon>Deinococcota</taxon>
        <taxon>Deinococci</taxon>
        <taxon>Deinococcales</taxon>
        <taxon>Deinococcaceae</taxon>
        <taxon>Deinococcus</taxon>
    </lineage>
</organism>
<proteinExistence type="predicted"/>
<dbReference type="Proteomes" id="UP000192582">
    <property type="component" value="Unassembled WGS sequence"/>
</dbReference>
<gene>
    <name evidence="1" type="ORF">SAMN00790413_06701</name>
</gene>
<sequence length="61" mass="6561">MDVAYIASTSSALCATESIRYSYQKWTQAALALPRQMVTARGTANHALLEEKAAVRCGNGL</sequence>
<evidence type="ECO:0000313" key="1">
    <source>
        <dbReference type="EMBL" id="SMB78541.1"/>
    </source>
</evidence>
<reference evidence="1 2" key="1">
    <citation type="submission" date="2017-04" db="EMBL/GenBank/DDBJ databases">
        <authorList>
            <person name="Afonso C.L."/>
            <person name="Miller P.J."/>
            <person name="Scott M.A."/>
            <person name="Spackman E."/>
            <person name="Goraichik I."/>
            <person name="Dimitrov K.M."/>
            <person name="Suarez D.L."/>
            <person name="Swayne D.E."/>
        </authorList>
    </citation>
    <scope>NUCLEOTIDE SEQUENCE [LARGE SCALE GENOMIC DNA]</scope>
    <source>
        <strain evidence="1 2">KR-140</strain>
    </source>
</reference>
<keyword evidence="2" id="KW-1185">Reference proteome</keyword>
<dbReference type="EMBL" id="FWWU01000002">
    <property type="protein sequence ID" value="SMB78541.1"/>
    <property type="molecule type" value="Genomic_DNA"/>
</dbReference>
<evidence type="ECO:0000313" key="2">
    <source>
        <dbReference type="Proteomes" id="UP000192582"/>
    </source>
</evidence>
<protein>
    <submittedName>
        <fullName evidence="1">Uncharacterized protein</fullName>
    </submittedName>
</protein>
<accession>A0A1W1UCJ9</accession>